<reference evidence="2" key="2">
    <citation type="submission" date="2020-09" db="EMBL/GenBank/DDBJ databases">
        <authorList>
            <person name="Sun Q."/>
            <person name="Zhou Y."/>
        </authorList>
    </citation>
    <scope>NUCLEOTIDE SEQUENCE</scope>
    <source>
        <strain evidence="2">CGMCC 1.15519</strain>
    </source>
</reference>
<keyword evidence="3" id="KW-1185">Reference proteome</keyword>
<evidence type="ECO:0000313" key="2">
    <source>
        <dbReference type="EMBL" id="GGE00206.1"/>
    </source>
</evidence>
<accession>A0A916ZJF2</accession>
<dbReference type="Pfam" id="PF14023">
    <property type="entry name" value="Bestrophin-like"/>
    <property type="match status" value="1"/>
</dbReference>
<dbReference type="InterPro" id="IPR025333">
    <property type="entry name" value="DUF4239"/>
</dbReference>
<feature type="transmembrane region" description="Helical" evidence="1">
    <location>
        <begin position="184"/>
        <end position="207"/>
    </location>
</feature>
<evidence type="ECO:0000256" key="1">
    <source>
        <dbReference type="SAM" id="Phobius"/>
    </source>
</evidence>
<dbReference type="Proteomes" id="UP000635071">
    <property type="component" value="Unassembled WGS sequence"/>
</dbReference>
<sequence length="257" mass="27607">MQLLFTHPLVLCIALFAAFLLSLELGRWLARRAIASGHAEASGSAVDAAVFAVLGLLIAFTFSAAAARFDHRRDLIVEEANAIGTAWLRIDLVPADARPPLRNAFRRYAASRVDAYAHVGNEADFRAALGRSTATQGEIWQLAITAGARPDALPAANMLLLPALNDMIDITATRALSMLMHTPATIAIMLLTLAMVAAALAGFGMGAARNRDWLRLLSFAAIMTVTLYVIADLEFPRFGIINVAEFENAAIALTHLQ</sequence>
<reference evidence="2" key="1">
    <citation type="journal article" date="2014" name="Int. J. Syst. Evol. Microbiol.">
        <title>Complete genome sequence of Corynebacterium casei LMG S-19264T (=DSM 44701T), isolated from a smear-ripened cheese.</title>
        <authorList>
            <consortium name="US DOE Joint Genome Institute (JGI-PGF)"/>
            <person name="Walter F."/>
            <person name="Albersmeier A."/>
            <person name="Kalinowski J."/>
            <person name="Ruckert C."/>
        </authorList>
    </citation>
    <scope>NUCLEOTIDE SEQUENCE</scope>
    <source>
        <strain evidence="2">CGMCC 1.15519</strain>
    </source>
</reference>
<evidence type="ECO:0000313" key="3">
    <source>
        <dbReference type="Proteomes" id="UP000635071"/>
    </source>
</evidence>
<keyword evidence="1" id="KW-0472">Membrane</keyword>
<dbReference type="EMBL" id="BMJM01000001">
    <property type="protein sequence ID" value="GGE00206.1"/>
    <property type="molecule type" value="Genomic_DNA"/>
</dbReference>
<feature type="transmembrane region" description="Helical" evidence="1">
    <location>
        <begin position="49"/>
        <end position="67"/>
    </location>
</feature>
<name>A0A916ZJF2_9SPHN</name>
<dbReference type="RefSeq" id="WP_207792469.1">
    <property type="nucleotide sequence ID" value="NZ_BMJM01000001.1"/>
</dbReference>
<feature type="transmembrane region" description="Helical" evidence="1">
    <location>
        <begin position="213"/>
        <end position="231"/>
    </location>
</feature>
<organism evidence="2 3">
    <name type="scientific">Sandarakinorhabdus glacialis</name>
    <dbReference type="NCBI Taxonomy" id="1614636"/>
    <lineage>
        <taxon>Bacteria</taxon>
        <taxon>Pseudomonadati</taxon>
        <taxon>Pseudomonadota</taxon>
        <taxon>Alphaproteobacteria</taxon>
        <taxon>Sphingomonadales</taxon>
        <taxon>Sphingosinicellaceae</taxon>
        <taxon>Sandarakinorhabdus</taxon>
    </lineage>
</organism>
<evidence type="ECO:0008006" key="4">
    <source>
        <dbReference type="Google" id="ProtNLM"/>
    </source>
</evidence>
<proteinExistence type="predicted"/>
<keyword evidence="1" id="KW-0812">Transmembrane</keyword>
<gene>
    <name evidence="2" type="ORF">GCM10011529_02990</name>
</gene>
<keyword evidence="1" id="KW-1133">Transmembrane helix</keyword>
<dbReference type="AlphaFoldDB" id="A0A916ZJF2"/>
<comment type="caution">
    <text evidence="2">The sequence shown here is derived from an EMBL/GenBank/DDBJ whole genome shotgun (WGS) entry which is preliminary data.</text>
</comment>
<protein>
    <recommendedName>
        <fullName evidence="4">DUF4239 domain-containing protein</fullName>
    </recommendedName>
</protein>